<dbReference type="AlphaFoldDB" id="A0A455LAQ8"/>
<reference evidence="2" key="1">
    <citation type="submission" date="2017-12" db="EMBL/GenBank/DDBJ databases">
        <title>Isolation and Characterization of the gene encoding a paralytic protein from the wasp Habrobracon hebetor.</title>
        <authorList>
            <person name="Zurovec M."/>
            <person name="Martinkova B."/>
            <person name="Zaloudikova A."/>
            <person name="Shaik H.A."/>
            <person name="Konik P."/>
            <person name="Strnad H."/>
            <person name="Sehadova H."/>
            <person name="Kodrik D."/>
        </authorList>
    </citation>
    <scope>NUCLEOTIDE SEQUENCE</scope>
    <source>
        <tissue evidence="2">Venom gland</tissue>
    </source>
</reference>
<gene>
    <name evidence="2" type="primary">DN10586</name>
</gene>
<accession>A0A455LAQ8</accession>
<evidence type="ECO:0000256" key="1">
    <source>
        <dbReference type="SAM" id="SignalP"/>
    </source>
</evidence>
<proteinExistence type="evidence at transcript level"/>
<organism evidence="2">
    <name type="scientific">Habrobracon hebetor</name>
    <dbReference type="NCBI Taxonomy" id="69819"/>
    <lineage>
        <taxon>Eukaryota</taxon>
        <taxon>Metazoa</taxon>
        <taxon>Ecdysozoa</taxon>
        <taxon>Arthropoda</taxon>
        <taxon>Hexapoda</taxon>
        <taxon>Insecta</taxon>
        <taxon>Pterygota</taxon>
        <taxon>Neoptera</taxon>
        <taxon>Endopterygota</taxon>
        <taxon>Hymenoptera</taxon>
        <taxon>Apocrita</taxon>
        <taxon>Ichneumonoidea</taxon>
        <taxon>Braconidae</taxon>
        <taxon>Braconinae</taxon>
        <taxon>Habrobracon</taxon>
    </lineage>
</organism>
<name>A0A455LAQ8_9HYME</name>
<keyword evidence="1" id="KW-0732">Signal</keyword>
<evidence type="ECO:0000313" key="2">
    <source>
        <dbReference type="EMBL" id="AXY94685.1"/>
    </source>
</evidence>
<feature type="chain" id="PRO_5019710622" evidence="1">
    <location>
        <begin position="19"/>
        <end position="98"/>
    </location>
</feature>
<protein>
    <submittedName>
        <fullName evidence="2">Uncharacterized protein</fullName>
    </submittedName>
</protein>
<sequence>MKFAICLSLALLATVVLAKEVPLSLEEREVREVHFKEADLLSRDKRGLFDFIVHAKDIIEGIGGMAKGIEEAIKKVAVVVDKVAGQASAAAAAQAKSG</sequence>
<feature type="signal peptide" evidence="1">
    <location>
        <begin position="1"/>
        <end position="18"/>
    </location>
</feature>
<dbReference type="EMBL" id="MG733009">
    <property type="protein sequence ID" value="AXY94685.1"/>
    <property type="molecule type" value="mRNA"/>
</dbReference>